<evidence type="ECO:0000313" key="13">
    <source>
        <dbReference type="Proteomes" id="UP000588186"/>
    </source>
</evidence>
<comment type="subcellular location">
    <subcellularLocation>
        <location evidence="1">Cell membrane</location>
        <topology evidence="1">Multi-pass membrane protein</topology>
    </subcellularLocation>
</comment>
<evidence type="ECO:0000256" key="6">
    <source>
        <dbReference type="ARBA" id="ARBA00022840"/>
    </source>
</evidence>
<dbReference type="Proteomes" id="UP000588186">
    <property type="component" value="Unassembled WGS sequence"/>
</dbReference>
<dbReference type="RefSeq" id="WP_186077445.1">
    <property type="nucleotide sequence ID" value="NZ_CAJEWB010000010.1"/>
</dbReference>
<evidence type="ECO:0000256" key="2">
    <source>
        <dbReference type="ARBA" id="ARBA00022448"/>
    </source>
</evidence>
<evidence type="ECO:0000256" key="8">
    <source>
        <dbReference type="ARBA" id="ARBA00023136"/>
    </source>
</evidence>
<evidence type="ECO:0000259" key="11">
    <source>
        <dbReference type="PROSITE" id="PS50929"/>
    </source>
</evidence>
<proteinExistence type="predicted"/>
<dbReference type="PANTHER" id="PTHR43394:SF1">
    <property type="entry name" value="ATP-BINDING CASSETTE SUB-FAMILY B MEMBER 10, MITOCHONDRIAL"/>
    <property type="match status" value="1"/>
</dbReference>
<evidence type="ECO:0000256" key="7">
    <source>
        <dbReference type="ARBA" id="ARBA00022989"/>
    </source>
</evidence>
<dbReference type="InterPro" id="IPR027417">
    <property type="entry name" value="P-loop_NTPase"/>
</dbReference>
<dbReference type="InterPro" id="IPR036640">
    <property type="entry name" value="ABC1_TM_sf"/>
</dbReference>
<feature type="domain" description="ABC transmembrane type-1" evidence="11">
    <location>
        <begin position="31"/>
        <end position="323"/>
    </location>
</feature>
<evidence type="ECO:0000256" key="4">
    <source>
        <dbReference type="ARBA" id="ARBA00022692"/>
    </source>
</evidence>
<dbReference type="AlphaFoldDB" id="A0A6V7RCR7"/>
<dbReference type="GO" id="GO:0016887">
    <property type="term" value="F:ATP hydrolysis activity"/>
    <property type="evidence" value="ECO:0007669"/>
    <property type="project" value="InterPro"/>
</dbReference>
<dbReference type="GO" id="GO:0015421">
    <property type="term" value="F:ABC-type oligopeptide transporter activity"/>
    <property type="evidence" value="ECO:0007669"/>
    <property type="project" value="TreeGrafter"/>
</dbReference>
<evidence type="ECO:0000256" key="3">
    <source>
        <dbReference type="ARBA" id="ARBA00022475"/>
    </source>
</evidence>
<gene>
    <name evidence="12" type="ORF">JEOPIN946_01014</name>
</gene>
<sequence>MPRPIQDKPKNTLKALKRLVQYLGVYKPMILFVLLMAIVSTIFAIVGPKILGTAIDVLFSGVLAQIEGTGKIDYQRISQTLLILLTLYVISSIFTYLQGFFMSGVTAKVTYKLREDVYSKLHNIPLSYYDKHSQGDILSRITNDIDTITQTLNQSLTQIITSVVTLIGITVMMLTISWQLTIVTILSVPLSMLAVVFIMKKSQVHFKKQQKSLGDVNGHVEEMLANHMVVKAYNKEKRSIETFNEYSDTLYESAWKANFLSSLIMPVTMFVGNISYVIICILGGYYTVKGNMTVGGIQAFIQYVRTFNQPISQLASISNTLQLTGAATERVFEIIDEIGEVEDRKEAIDVAYNQVNASETKKYFDGTVSFNHVNFGYDESTMIINNFTTTIKPGQKVAIVGPTGAGKTTMIKLLMRFYDVTTGSIEIDGMDIRNIKRDQLRKLFGIVLQDTWLFNGTIMENIRYGNLTASDEEVIQAAKDAQVDHFVRTLPDGYDMVINEETSNVSLGQKQLLAIARAVLSDPKILILDEATSNVDTRTEILIQRAMDKLMEGRTSFVIAHRLSTIRNADVILVMDNGDIVEQGTHDELIAMNGFYTNLYNSQFEEAS</sequence>
<dbReference type="InterPro" id="IPR003439">
    <property type="entry name" value="ABC_transporter-like_ATP-bd"/>
</dbReference>
<dbReference type="InterPro" id="IPR039421">
    <property type="entry name" value="Type_1_exporter"/>
</dbReference>
<dbReference type="PROSITE" id="PS50893">
    <property type="entry name" value="ABC_TRANSPORTER_2"/>
    <property type="match status" value="1"/>
</dbReference>
<dbReference type="Pfam" id="PF00664">
    <property type="entry name" value="ABC_membrane"/>
    <property type="match status" value="1"/>
</dbReference>
<dbReference type="GO" id="GO:0005886">
    <property type="term" value="C:plasma membrane"/>
    <property type="evidence" value="ECO:0007669"/>
    <property type="project" value="UniProtKB-SubCell"/>
</dbReference>
<feature type="domain" description="ABC transporter" evidence="10">
    <location>
        <begin position="368"/>
        <end position="602"/>
    </location>
</feature>
<keyword evidence="6 12" id="KW-0067">ATP-binding</keyword>
<dbReference type="EMBL" id="CAJEWB010000010">
    <property type="protein sequence ID" value="CAD2075443.1"/>
    <property type="molecule type" value="Genomic_DNA"/>
</dbReference>
<accession>A0A6V7RCR7</accession>
<dbReference type="CDD" id="cd03254">
    <property type="entry name" value="ABCC_Glucan_exporter_like"/>
    <property type="match status" value="1"/>
</dbReference>
<keyword evidence="8 9" id="KW-0472">Membrane</keyword>
<evidence type="ECO:0000256" key="1">
    <source>
        <dbReference type="ARBA" id="ARBA00004651"/>
    </source>
</evidence>
<dbReference type="SUPFAM" id="SSF90123">
    <property type="entry name" value="ABC transporter transmembrane region"/>
    <property type="match status" value="1"/>
</dbReference>
<keyword evidence="4 9" id="KW-0812">Transmembrane</keyword>
<dbReference type="PROSITE" id="PS00211">
    <property type="entry name" value="ABC_TRANSPORTER_1"/>
    <property type="match status" value="1"/>
</dbReference>
<dbReference type="InterPro" id="IPR003593">
    <property type="entry name" value="AAA+_ATPase"/>
</dbReference>
<feature type="transmembrane region" description="Helical" evidence="9">
    <location>
        <begin position="20"/>
        <end position="44"/>
    </location>
</feature>
<keyword evidence="13" id="KW-1185">Reference proteome</keyword>
<feature type="transmembrane region" description="Helical" evidence="9">
    <location>
        <begin position="81"/>
        <end position="101"/>
    </location>
</feature>
<dbReference type="Pfam" id="PF00005">
    <property type="entry name" value="ABC_tran"/>
    <property type="match status" value="1"/>
</dbReference>
<dbReference type="SUPFAM" id="SSF52540">
    <property type="entry name" value="P-loop containing nucleoside triphosphate hydrolases"/>
    <property type="match status" value="1"/>
</dbReference>
<dbReference type="Gene3D" id="1.20.1560.10">
    <property type="entry name" value="ABC transporter type 1, transmembrane domain"/>
    <property type="match status" value="1"/>
</dbReference>
<dbReference type="PROSITE" id="PS50929">
    <property type="entry name" value="ABC_TM1F"/>
    <property type="match status" value="1"/>
</dbReference>
<dbReference type="FunFam" id="3.40.50.300:FF:000287">
    <property type="entry name" value="Multidrug ABC transporter ATP-binding protein"/>
    <property type="match status" value="1"/>
</dbReference>
<organism evidence="12 13">
    <name type="scientific">Phocicoccus pinnipedialis</name>
    <dbReference type="NCBI Taxonomy" id="110845"/>
    <lineage>
        <taxon>Bacteria</taxon>
        <taxon>Bacillati</taxon>
        <taxon>Bacillota</taxon>
        <taxon>Bacilli</taxon>
        <taxon>Bacillales</taxon>
        <taxon>Salinicoccaceae</taxon>
        <taxon>Phocicoccus</taxon>
    </lineage>
</organism>
<keyword evidence="7 9" id="KW-1133">Transmembrane helix</keyword>
<dbReference type="CDD" id="cd18547">
    <property type="entry name" value="ABC_6TM_Tm288_like"/>
    <property type="match status" value="1"/>
</dbReference>
<protein>
    <submittedName>
        <fullName evidence="12">Putative ABC transporter ATP-binding protein</fullName>
    </submittedName>
</protein>
<evidence type="ECO:0000259" key="10">
    <source>
        <dbReference type="PROSITE" id="PS50893"/>
    </source>
</evidence>
<reference evidence="12 13" key="1">
    <citation type="submission" date="2020-07" db="EMBL/GenBank/DDBJ databases">
        <authorList>
            <person name="Criscuolo A."/>
        </authorList>
    </citation>
    <scope>NUCLEOTIDE SEQUENCE [LARGE SCALE GENOMIC DNA]</scope>
    <source>
        <strain evidence="12">CIP107946</strain>
    </source>
</reference>
<evidence type="ECO:0000256" key="5">
    <source>
        <dbReference type="ARBA" id="ARBA00022741"/>
    </source>
</evidence>
<dbReference type="SMART" id="SM00382">
    <property type="entry name" value="AAA"/>
    <property type="match status" value="1"/>
</dbReference>
<dbReference type="PANTHER" id="PTHR43394">
    <property type="entry name" value="ATP-DEPENDENT PERMEASE MDL1, MITOCHONDRIAL"/>
    <property type="match status" value="1"/>
</dbReference>
<keyword evidence="3" id="KW-1003">Cell membrane</keyword>
<name>A0A6V7RCR7_9BACL</name>
<dbReference type="InterPro" id="IPR011527">
    <property type="entry name" value="ABC1_TM_dom"/>
</dbReference>
<evidence type="ECO:0000256" key="9">
    <source>
        <dbReference type="SAM" id="Phobius"/>
    </source>
</evidence>
<feature type="transmembrane region" description="Helical" evidence="9">
    <location>
        <begin position="263"/>
        <end position="286"/>
    </location>
</feature>
<dbReference type="FunFam" id="1.20.1560.10:FF:000011">
    <property type="entry name" value="Multidrug ABC transporter ATP-binding protein"/>
    <property type="match status" value="1"/>
</dbReference>
<evidence type="ECO:0000313" key="12">
    <source>
        <dbReference type="EMBL" id="CAD2075443.1"/>
    </source>
</evidence>
<keyword evidence="5" id="KW-0547">Nucleotide-binding</keyword>
<comment type="caution">
    <text evidence="12">The sequence shown here is derived from an EMBL/GenBank/DDBJ whole genome shotgun (WGS) entry which is preliminary data.</text>
</comment>
<dbReference type="InterPro" id="IPR017871">
    <property type="entry name" value="ABC_transporter-like_CS"/>
</dbReference>
<feature type="transmembrane region" description="Helical" evidence="9">
    <location>
        <begin position="176"/>
        <end position="199"/>
    </location>
</feature>
<dbReference type="Gene3D" id="3.40.50.300">
    <property type="entry name" value="P-loop containing nucleotide triphosphate hydrolases"/>
    <property type="match status" value="1"/>
</dbReference>
<dbReference type="GO" id="GO:0005524">
    <property type="term" value="F:ATP binding"/>
    <property type="evidence" value="ECO:0007669"/>
    <property type="project" value="UniProtKB-KW"/>
</dbReference>
<keyword evidence="2" id="KW-0813">Transport</keyword>